<gene>
    <name evidence="1" type="ORF">V8G54_012335</name>
</gene>
<dbReference type="PANTHER" id="PTHR11439">
    <property type="entry name" value="GAG-POL-RELATED RETROTRANSPOSON"/>
    <property type="match status" value="1"/>
</dbReference>
<protein>
    <submittedName>
        <fullName evidence="1">Uncharacterized protein</fullName>
    </submittedName>
</protein>
<dbReference type="EMBL" id="CP144697">
    <property type="protein sequence ID" value="WVZ14769.1"/>
    <property type="molecule type" value="Genomic_DNA"/>
</dbReference>
<keyword evidence="2" id="KW-1185">Reference proteome</keyword>
<dbReference type="Proteomes" id="UP001374535">
    <property type="component" value="Chromosome 4"/>
</dbReference>
<proteinExistence type="predicted"/>
<sequence>MCFSGASNPHEGSATKNGKIYALMKCVVCLASQRSCTHILVSASTVTLWVNLDMTRKDKLINGFSRSRGSQISRDDYVEAPKVCGEGKQVIRFLNIGWGLWTNQVGMSSKGILFFDRMSEDVLDSIRGQLQYRIMVGQNLISGKSKNKILVSRTCAKAEYKKMEVATGELIWLKQSAVLDIVSNAMFYDRTKDIQLDYHFIREKIKIGDITTRFVNCSNQWYDVFTNP</sequence>
<name>A0AAQ3S0H5_VIGMU</name>
<dbReference type="PANTHER" id="PTHR11439:SF463">
    <property type="entry name" value="REVERSE TRANSCRIPTASE TY1_COPIA-TYPE DOMAIN-CONTAINING PROTEIN"/>
    <property type="match status" value="1"/>
</dbReference>
<dbReference type="AlphaFoldDB" id="A0AAQ3S0H5"/>
<accession>A0AAQ3S0H5</accession>
<organism evidence="1 2">
    <name type="scientific">Vigna mungo</name>
    <name type="common">Black gram</name>
    <name type="synonym">Phaseolus mungo</name>
    <dbReference type="NCBI Taxonomy" id="3915"/>
    <lineage>
        <taxon>Eukaryota</taxon>
        <taxon>Viridiplantae</taxon>
        <taxon>Streptophyta</taxon>
        <taxon>Embryophyta</taxon>
        <taxon>Tracheophyta</taxon>
        <taxon>Spermatophyta</taxon>
        <taxon>Magnoliopsida</taxon>
        <taxon>eudicotyledons</taxon>
        <taxon>Gunneridae</taxon>
        <taxon>Pentapetalae</taxon>
        <taxon>rosids</taxon>
        <taxon>fabids</taxon>
        <taxon>Fabales</taxon>
        <taxon>Fabaceae</taxon>
        <taxon>Papilionoideae</taxon>
        <taxon>50 kb inversion clade</taxon>
        <taxon>NPAAA clade</taxon>
        <taxon>indigoferoid/millettioid clade</taxon>
        <taxon>Phaseoleae</taxon>
        <taxon>Vigna</taxon>
    </lineage>
</organism>
<dbReference type="CDD" id="cd09272">
    <property type="entry name" value="RNase_HI_RT_Ty1"/>
    <property type="match status" value="1"/>
</dbReference>
<evidence type="ECO:0000313" key="2">
    <source>
        <dbReference type="Proteomes" id="UP001374535"/>
    </source>
</evidence>
<evidence type="ECO:0000313" key="1">
    <source>
        <dbReference type="EMBL" id="WVZ14769.1"/>
    </source>
</evidence>
<reference evidence="1 2" key="1">
    <citation type="journal article" date="2023" name="Life. Sci Alliance">
        <title>Evolutionary insights into 3D genome organization and epigenetic landscape of Vigna mungo.</title>
        <authorList>
            <person name="Junaid A."/>
            <person name="Singh B."/>
            <person name="Bhatia S."/>
        </authorList>
    </citation>
    <scope>NUCLEOTIDE SEQUENCE [LARGE SCALE GENOMIC DNA]</scope>
    <source>
        <strain evidence="1">Urdbean</strain>
    </source>
</reference>